<feature type="domain" description="C2H2-type" evidence="7">
    <location>
        <begin position="188"/>
        <end position="212"/>
    </location>
</feature>
<gene>
    <name evidence="8" type="ORF">ILYODFUR_036378</name>
</gene>
<keyword evidence="2" id="KW-0677">Repeat</keyword>
<feature type="region of interest" description="Disordered" evidence="6">
    <location>
        <begin position="1"/>
        <end position="37"/>
    </location>
</feature>
<feature type="domain" description="C2H2-type" evidence="7">
    <location>
        <begin position="160"/>
        <end position="187"/>
    </location>
</feature>
<dbReference type="InterPro" id="IPR036236">
    <property type="entry name" value="Znf_C2H2_sf"/>
</dbReference>
<dbReference type="SMART" id="SM00355">
    <property type="entry name" value="ZnF_C2H2"/>
    <property type="match status" value="4"/>
</dbReference>
<dbReference type="EMBL" id="JAHRIQ010111624">
    <property type="protein sequence ID" value="MEQ2257603.1"/>
    <property type="molecule type" value="Genomic_DNA"/>
</dbReference>
<dbReference type="SUPFAM" id="SSF57667">
    <property type="entry name" value="beta-beta-alpha zinc fingers"/>
    <property type="match status" value="2"/>
</dbReference>
<dbReference type="PROSITE" id="PS50157">
    <property type="entry name" value="ZINC_FINGER_C2H2_2"/>
    <property type="match status" value="4"/>
</dbReference>
<evidence type="ECO:0000256" key="6">
    <source>
        <dbReference type="SAM" id="MobiDB-lite"/>
    </source>
</evidence>
<keyword evidence="4" id="KW-0862">Zinc</keyword>
<keyword evidence="9" id="KW-1185">Reference proteome</keyword>
<evidence type="ECO:0000259" key="7">
    <source>
        <dbReference type="PROSITE" id="PS50157"/>
    </source>
</evidence>
<evidence type="ECO:0000256" key="4">
    <source>
        <dbReference type="ARBA" id="ARBA00022833"/>
    </source>
</evidence>
<evidence type="ECO:0000313" key="9">
    <source>
        <dbReference type="Proteomes" id="UP001482620"/>
    </source>
</evidence>
<sequence length="212" mass="24796">MKEEKEEPESSWLKHEQQVPEHSPTRQDQKDLQIRQEGEQLVQKQFIILMETSTLQEDDLSEEEPRTEQLSFPVSPVDKTKDQEGSSSTVSESRSPADTKKMSFRCDICGRSYKKNYTLKLHYRTHTGERPFTCEICGKCFCRRYELNVHQRTHTGERPFSCQTCNKSFSQISYLNVHKRIHTGERPFSCETCGTCFARRYHLNKHQGTHTG</sequence>
<feature type="region of interest" description="Disordered" evidence="6">
    <location>
        <begin position="55"/>
        <end position="96"/>
    </location>
</feature>
<dbReference type="PANTHER" id="PTHR23235:SF120">
    <property type="entry name" value="KRUPPEL-LIKE FACTOR 15"/>
    <property type="match status" value="1"/>
</dbReference>
<dbReference type="Gene3D" id="3.30.160.60">
    <property type="entry name" value="Classic Zinc Finger"/>
    <property type="match status" value="4"/>
</dbReference>
<dbReference type="Proteomes" id="UP001482620">
    <property type="component" value="Unassembled WGS sequence"/>
</dbReference>
<proteinExistence type="predicted"/>
<feature type="domain" description="C2H2-type" evidence="7">
    <location>
        <begin position="104"/>
        <end position="131"/>
    </location>
</feature>
<feature type="domain" description="C2H2-type" evidence="7">
    <location>
        <begin position="132"/>
        <end position="159"/>
    </location>
</feature>
<dbReference type="InterPro" id="IPR013087">
    <property type="entry name" value="Znf_C2H2_type"/>
</dbReference>
<organism evidence="8 9">
    <name type="scientific">Ilyodon furcidens</name>
    <name type="common">goldbreast splitfin</name>
    <dbReference type="NCBI Taxonomy" id="33524"/>
    <lineage>
        <taxon>Eukaryota</taxon>
        <taxon>Metazoa</taxon>
        <taxon>Chordata</taxon>
        <taxon>Craniata</taxon>
        <taxon>Vertebrata</taxon>
        <taxon>Euteleostomi</taxon>
        <taxon>Actinopterygii</taxon>
        <taxon>Neopterygii</taxon>
        <taxon>Teleostei</taxon>
        <taxon>Neoteleostei</taxon>
        <taxon>Acanthomorphata</taxon>
        <taxon>Ovalentaria</taxon>
        <taxon>Atherinomorphae</taxon>
        <taxon>Cyprinodontiformes</taxon>
        <taxon>Goodeidae</taxon>
        <taxon>Ilyodon</taxon>
    </lineage>
</organism>
<keyword evidence="1" id="KW-0479">Metal-binding</keyword>
<evidence type="ECO:0000256" key="1">
    <source>
        <dbReference type="ARBA" id="ARBA00022723"/>
    </source>
</evidence>
<evidence type="ECO:0000256" key="5">
    <source>
        <dbReference type="PROSITE-ProRule" id="PRU00042"/>
    </source>
</evidence>
<comment type="caution">
    <text evidence="8">The sequence shown here is derived from an EMBL/GenBank/DDBJ whole genome shotgun (WGS) entry which is preliminary data.</text>
</comment>
<accession>A0ABV0VLK2</accession>
<evidence type="ECO:0000313" key="8">
    <source>
        <dbReference type="EMBL" id="MEQ2257603.1"/>
    </source>
</evidence>
<evidence type="ECO:0000256" key="3">
    <source>
        <dbReference type="ARBA" id="ARBA00022771"/>
    </source>
</evidence>
<dbReference type="Pfam" id="PF00096">
    <property type="entry name" value="zf-C2H2"/>
    <property type="match status" value="4"/>
</dbReference>
<evidence type="ECO:0000256" key="2">
    <source>
        <dbReference type="ARBA" id="ARBA00022737"/>
    </source>
</evidence>
<reference evidence="8 9" key="1">
    <citation type="submission" date="2021-06" db="EMBL/GenBank/DDBJ databases">
        <authorList>
            <person name="Palmer J.M."/>
        </authorList>
    </citation>
    <scope>NUCLEOTIDE SEQUENCE [LARGE SCALE GENOMIC DNA]</scope>
    <source>
        <strain evidence="9">if_2019</strain>
        <tissue evidence="8">Muscle</tissue>
    </source>
</reference>
<dbReference type="PANTHER" id="PTHR23235">
    <property type="entry name" value="KRUEPPEL-LIKE TRANSCRIPTION FACTOR"/>
    <property type="match status" value="1"/>
</dbReference>
<feature type="compositionally biased region" description="Basic and acidic residues" evidence="6">
    <location>
        <begin position="12"/>
        <end position="37"/>
    </location>
</feature>
<keyword evidence="3 5" id="KW-0863">Zinc-finger</keyword>
<name>A0ABV0VLK2_9TELE</name>
<dbReference type="PROSITE" id="PS00028">
    <property type="entry name" value="ZINC_FINGER_C2H2_1"/>
    <property type="match status" value="4"/>
</dbReference>
<protein>
    <recommendedName>
        <fullName evidence="7">C2H2-type domain-containing protein</fullName>
    </recommendedName>
</protein>